<evidence type="ECO:0000313" key="1">
    <source>
        <dbReference type="EMBL" id="CAG8744146.1"/>
    </source>
</evidence>
<evidence type="ECO:0000313" key="2">
    <source>
        <dbReference type="Proteomes" id="UP000789702"/>
    </source>
</evidence>
<name>A0ACA9QB79_9GLOM</name>
<sequence>SIQVSKLDNENLNLNLPIPLINKLLSDSIIINSKQSSDSVINTSESLLPIPIPESGMPFKSWIELD</sequence>
<keyword evidence="2" id="KW-1185">Reference proteome</keyword>
<comment type="caution">
    <text evidence="1">The sequence shown here is derived from an EMBL/GenBank/DDBJ whole genome shotgun (WGS) entry which is preliminary data.</text>
</comment>
<feature type="non-terminal residue" evidence="1">
    <location>
        <position position="1"/>
    </location>
</feature>
<accession>A0ACA9QB79</accession>
<protein>
    <submittedName>
        <fullName evidence="1">4481_t:CDS:1</fullName>
    </submittedName>
</protein>
<feature type="non-terminal residue" evidence="1">
    <location>
        <position position="66"/>
    </location>
</feature>
<reference evidence="1" key="1">
    <citation type="submission" date="2021-06" db="EMBL/GenBank/DDBJ databases">
        <authorList>
            <person name="Kallberg Y."/>
            <person name="Tangrot J."/>
            <person name="Rosling A."/>
        </authorList>
    </citation>
    <scope>NUCLEOTIDE SEQUENCE</scope>
    <source>
        <strain evidence="1">IL203A</strain>
    </source>
</reference>
<dbReference type="EMBL" id="CAJVPU010042705">
    <property type="protein sequence ID" value="CAG8744146.1"/>
    <property type="molecule type" value="Genomic_DNA"/>
</dbReference>
<organism evidence="1 2">
    <name type="scientific">Dentiscutata heterogama</name>
    <dbReference type="NCBI Taxonomy" id="1316150"/>
    <lineage>
        <taxon>Eukaryota</taxon>
        <taxon>Fungi</taxon>
        <taxon>Fungi incertae sedis</taxon>
        <taxon>Mucoromycota</taxon>
        <taxon>Glomeromycotina</taxon>
        <taxon>Glomeromycetes</taxon>
        <taxon>Diversisporales</taxon>
        <taxon>Gigasporaceae</taxon>
        <taxon>Dentiscutata</taxon>
    </lineage>
</organism>
<dbReference type="Proteomes" id="UP000789702">
    <property type="component" value="Unassembled WGS sequence"/>
</dbReference>
<proteinExistence type="predicted"/>
<gene>
    <name evidence="1" type="ORF">DHETER_LOCUS14235</name>
</gene>